<dbReference type="Proteomes" id="UP000327119">
    <property type="component" value="Segment"/>
</dbReference>
<organism evidence="2 3">
    <name type="scientific">Pantoea phage vB_PagP-SK1</name>
    <dbReference type="NCBI Taxonomy" id="2653646"/>
    <lineage>
        <taxon>Viruses</taxon>
        <taxon>Duplodnaviria</taxon>
        <taxon>Heunggongvirae</taxon>
        <taxon>Uroviricota</taxon>
        <taxon>Caudoviricetes</taxon>
        <taxon>Autographivirales</taxon>
        <taxon>Autotranscriptaviridae</taxon>
        <taxon>Studiervirinae</taxon>
        <taxon>Elunavirus</taxon>
        <taxon>Elunavirus PagPSK1</taxon>
    </lineage>
</organism>
<evidence type="ECO:0000313" key="2">
    <source>
        <dbReference type="EMBL" id="QFR42354.1"/>
    </source>
</evidence>
<keyword evidence="1" id="KW-1133">Transmembrane helix</keyword>
<sequence length="45" mass="4734">MGLSAFKGIDIMNDINIWCAAFWILAAFIAGLAIGGVVCSDTDLD</sequence>
<feature type="transmembrane region" description="Helical" evidence="1">
    <location>
        <begin position="15"/>
        <end position="39"/>
    </location>
</feature>
<evidence type="ECO:0000256" key="1">
    <source>
        <dbReference type="SAM" id="Phobius"/>
    </source>
</evidence>
<dbReference type="EMBL" id="MN450150">
    <property type="protein sequence ID" value="QFR42354.1"/>
    <property type="molecule type" value="Genomic_DNA"/>
</dbReference>
<keyword evidence="3" id="KW-1185">Reference proteome</keyword>
<keyword evidence="1" id="KW-0472">Membrane</keyword>
<proteinExistence type="predicted"/>
<evidence type="ECO:0000313" key="3">
    <source>
        <dbReference type="Proteomes" id="UP000327119"/>
    </source>
</evidence>
<reference evidence="2 3" key="1">
    <citation type="submission" date="2019-09" db="EMBL/GenBank/DDBJ databases">
        <title>Isolation and characterization of vB_PagP-SK1, a T7-like phage infecting Pantoea agglomerans.</title>
        <authorList>
            <person name="McDougall D.L."/>
            <person name="Soutar C.D."/>
            <person name="Perry B.J."/>
            <person name="Brown C."/>
            <person name="Alexander D."/>
            <person name="Yost C.K."/>
            <person name="Stavrinides J."/>
        </authorList>
    </citation>
    <scope>NUCLEOTIDE SEQUENCE [LARGE SCALE GENOMIC DNA]</scope>
</reference>
<accession>A0A5P8NK77</accession>
<name>A0A5P8NK77_9CAUD</name>
<protein>
    <submittedName>
        <fullName evidence="2">Uncharacterized protein</fullName>
    </submittedName>
</protein>
<keyword evidence="1" id="KW-0812">Transmembrane</keyword>